<dbReference type="EMBL" id="JASCZI010121550">
    <property type="protein sequence ID" value="MED6162189.1"/>
    <property type="molecule type" value="Genomic_DNA"/>
</dbReference>
<protein>
    <submittedName>
        <fullName evidence="2">Uncharacterized protein</fullName>
    </submittedName>
</protein>
<reference evidence="2 3" key="1">
    <citation type="journal article" date="2023" name="Plants (Basel)">
        <title>Bridging the Gap: Combining Genomics and Transcriptomics Approaches to Understand Stylosanthes scabra, an Orphan Legume from the Brazilian Caatinga.</title>
        <authorList>
            <person name="Ferreira-Neto J.R.C."/>
            <person name="da Silva M.D."/>
            <person name="Binneck E."/>
            <person name="de Melo N.F."/>
            <person name="da Silva R.H."/>
            <person name="de Melo A.L.T.M."/>
            <person name="Pandolfi V."/>
            <person name="Bustamante F.O."/>
            <person name="Brasileiro-Vidal A.C."/>
            <person name="Benko-Iseppon A.M."/>
        </authorList>
    </citation>
    <scope>NUCLEOTIDE SEQUENCE [LARGE SCALE GENOMIC DNA]</scope>
    <source>
        <tissue evidence="2">Leaves</tissue>
    </source>
</reference>
<evidence type="ECO:0000313" key="2">
    <source>
        <dbReference type="EMBL" id="MED6162189.1"/>
    </source>
</evidence>
<accession>A0ABU6UM93</accession>
<sequence>MEKMKHQPLLSTVNGAEKNGGKDAKLNTKKMKHPLPRGVPIVQRKESRGTTHYWSRSAVVDLWWRTAPHLEEGNMLSFIGIAIVCDGESIEKKNNYNNSVNDA</sequence>
<evidence type="ECO:0000313" key="3">
    <source>
        <dbReference type="Proteomes" id="UP001341840"/>
    </source>
</evidence>
<name>A0ABU6UM93_9FABA</name>
<evidence type="ECO:0000256" key="1">
    <source>
        <dbReference type="SAM" id="MobiDB-lite"/>
    </source>
</evidence>
<keyword evidence="3" id="KW-1185">Reference proteome</keyword>
<dbReference type="Proteomes" id="UP001341840">
    <property type="component" value="Unassembled WGS sequence"/>
</dbReference>
<feature type="region of interest" description="Disordered" evidence="1">
    <location>
        <begin position="1"/>
        <end position="38"/>
    </location>
</feature>
<organism evidence="2 3">
    <name type="scientific">Stylosanthes scabra</name>
    <dbReference type="NCBI Taxonomy" id="79078"/>
    <lineage>
        <taxon>Eukaryota</taxon>
        <taxon>Viridiplantae</taxon>
        <taxon>Streptophyta</taxon>
        <taxon>Embryophyta</taxon>
        <taxon>Tracheophyta</taxon>
        <taxon>Spermatophyta</taxon>
        <taxon>Magnoliopsida</taxon>
        <taxon>eudicotyledons</taxon>
        <taxon>Gunneridae</taxon>
        <taxon>Pentapetalae</taxon>
        <taxon>rosids</taxon>
        <taxon>fabids</taxon>
        <taxon>Fabales</taxon>
        <taxon>Fabaceae</taxon>
        <taxon>Papilionoideae</taxon>
        <taxon>50 kb inversion clade</taxon>
        <taxon>dalbergioids sensu lato</taxon>
        <taxon>Dalbergieae</taxon>
        <taxon>Pterocarpus clade</taxon>
        <taxon>Stylosanthes</taxon>
    </lineage>
</organism>
<comment type="caution">
    <text evidence="2">The sequence shown here is derived from an EMBL/GenBank/DDBJ whole genome shotgun (WGS) entry which is preliminary data.</text>
</comment>
<proteinExistence type="predicted"/>
<gene>
    <name evidence="2" type="ORF">PIB30_068037</name>
</gene>